<dbReference type="EMBL" id="AFRZ01000001">
    <property type="protein sequence ID" value="EHP31034.1"/>
    <property type="molecule type" value="Genomic_DNA"/>
</dbReference>
<proteinExistence type="predicted"/>
<accession>B6BNG4</accession>
<accession>H1FZM7</accession>
<dbReference type="HOGENOM" id="CLU_3333861_0_0_7"/>
<evidence type="ECO:0000313" key="1">
    <source>
        <dbReference type="EMBL" id="EHP31034.1"/>
    </source>
</evidence>
<comment type="caution">
    <text evidence="1">The sequence shown here is derived from an EMBL/GenBank/DDBJ whole genome shotgun (WGS) entry which is preliminary data.</text>
</comment>
<name>B6BNG4_SULGG</name>
<evidence type="ECO:0000313" key="2">
    <source>
        <dbReference type="Proteomes" id="UP000006431"/>
    </source>
</evidence>
<dbReference type="AlphaFoldDB" id="B6BNG4"/>
<dbReference type="PATRIC" id="fig|929558.9.peg.297"/>
<sequence length="38" mass="4666">MKLYNNEFKISSVLDKKFILFQILKRISNYFLFLISSY</sequence>
<keyword evidence="2" id="KW-1185">Reference proteome</keyword>
<reference evidence="1 2" key="1">
    <citation type="journal article" date="2012" name="Proc. Natl. Acad. Sci. U.S.A.">
        <title>Genome and physiology of a model Epsilonproteobacterium responsible for sulfide detoxification in marine oxygen depletion zones.</title>
        <authorList>
            <person name="Grote J."/>
            <person name="Schott T."/>
            <person name="Bruckner C.G."/>
            <person name="Glockner F.O."/>
            <person name="Jost G."/>
            <person name="Teeling H."/>
            <person name="Labrenz M."/>
            <person name="Jurgens K."/>
        </authorList>
    </citation>
    <scope>NUCLEOTIDE SEQUENCE [LARGE SCALE GENOMIC DNA]</scope>
    <source>
        <strain evidence="1 2">GD1</strain>
    </source>
</reference>
<gene>
    <name evidence="1" type="ORF">SMGD1_2512</name>
</gene>
<protein>
    <submittedName>
        <fullName evidence="1">Uncharacterized protein</fullName>
    </submittedName>
</protein>
<dbReference type="STRING" id="929558.SMGD1_2512"/>
<dbReference type="Proteomes" id="UP000006431">
    <property type="component" value="Unassembled WGS sequence"/>
</dbReference>
<organism evidence="1 2">
    <name type="scientific">Sulfurimonas gotlandica (strain DSM 19862 / JCM 16533 / GD1)</name>
    <dbReference type="NCBI Taxonomy" id="929558"/>
    <lineage>
        <taxon>Bacteria</taxon>
        <taxon>Pseudomonadati</taxon>
        <taxon>Campylobacterota</taxon>
        <taxon>Epsilonproteobacteria</taxon>
        <taxon>Campylobacterales</taxon>
        <taxon>Sulfurimonadaceae</taxon>
        <taxon>Sulfurimonas</taxon>
    </lineage>
</organism>